<keyword evidence="2" id="KW-1185">Reference proteome</keyword>
<name>A0A3B0AFP5_9ACTN</name>
<dbReference type="RefSeq" id="WP_120760227.1">
    <property type="nucleotide sequence ID" value="NZ_RBAM01000043.1"/>
</dbReference>
<dbReference type="AlphaFoldDB" id="A0A3B0AFP5"/>
<dbReference type="OrthoDB" id="7061676at2"/>
<proteinExistence type="predicted"/>
<reference evidence="1 2" key="1">
    <citation type="journal article" date="2015" name="Antonie Van Leeuwenhoek">
        <title>Streptomyces klenkii sp. nov., isolated from deep marine sediment.</title>
        <authorList>
            <person name="Veyisoglu A."/>
            <person name="Sahin N."/>
        </authorList>
    </citation>
    <scope>NUCLEOTIDE SEQUENCE [LARGE SCALE GENOMIC DNA]</scope>
    <source>
        <strain evidence="1 2">KCTC 29202</strain>
    </source>
</reference>
<dbReference type="EMBL" id="RBAM01000043">
    <property type="protein sequence ID" value="RKN59435.1"/>
    <property type="molecule type" value="Genomic_DNA"/>
</dbReference>
<accession>A0A3B0AFP5</accession>
<dbReference type="Proteomes" id="UP000270343">
    <property type="component" value="Unassembled WGS sequence"/>
</dbReference>
<organism evidence="1 2">
    <name type="scientific">Streptomyces klenkii</name>
    <dbReference type="NCBI Taxonomy" id="1420899"/>
    <lineage>
        <taxon>Bacteria</taxon>
        <taxon>Bacillati</taxon>
        <taxon>Actinomycetota</taxon>
        <taxon>Actinomycetes</taxon>
        <taxon>Kitasatosporales</taxon>
        <taxon>Streptomycetaceae</taxon>
        <taxon>Streptomyces</taxon>
    </lineage>
</organism>
<evidence type="ECO:0000313" key="1">
    <source>
        <dbReference type="EMBL" id="RKN59435.1"/>
    </source>
</evidence>
<evidence type="ECO:0000313" key="2">
    <source>
        <dbReference type="Proteomes" id="UP000270343"/>
    </source>
</evidence>
<gene>
    <name evidence="1" type="ORF">D7231_34285</name>
</gene>
<sequence>MTDRVTPHMLREAIADTLRDCVKSYHLAAVCESLGLEPEREDEDPHRSKRWYVLGRLQTRQMAELATIAQRVTEEFGGRELIELVGRLGVRGVAGELKNLIFAADGPKPELVLADALNNVICITKNEQYCLVYDQPLADHGLTWRELVSWWTNRNQLPTDAGKERDNALHLYGRLERSMQHNGLEMEFFKTYAALYKQFGFGIPALIPQVYLHYDPYVRRRLTKSPGPLARQRMDFLLLMPARARIVIEIDGLHHYANDDGRADDHRYAEMVAEDRKLRLAGYEVYRFGAAELKRDRKRSVVSDFFRELLESHHSLPAASTAT</sequence>
<comment type="caution">
    <text evidence="1">The sequence shown here is derived from an EMBL/GenBank/DDBJ whole genome shotgun (WGS) entry which is preliminary data.</text>
</comment>
<evidence type="ECO:0008006" key="3">
    <source>
        <dbReference type="Google" id="ProtNLM"/>
    </source>
</evidence>
<protein>
    <recommendedName>
        <fullName evidence="3">AbiJ-NTD3 domain-containing protein</fullName>
    </recommendedName>
</protein>